<keyword evidence="3" id="KW-1185">Reference proteome</keyword>
<gene>
    <name evidence="2" type="ORF">JM93_01329</name>
</gene>
<keyword evidence="1" id="KW-0175">Coiled coil</keyword>
<proteinExistence type="predicted"/>
<feature type="coiled-coil region" evidence="1">
    <location>
        <begin position="136"/>
        <end position="170"/>
    </location>
</feature>
<dbReference type="Proteomes" id="UP000320593">
    <property type="component" value="Unassembled WGS sequence"/>
</dbReference>
<name>A0A562TAU6_9HYPH</name>
<dbReference type="AlphaFoldDB" id="A0A562TAU6"/>
<evidence type="ECO:0000313" key="2">
    <source>
        <dbReference type="EMBL" id="TWI90348.1"/>
    </source>
</evidence>
<evidence type="ECO:0000313" key="3">
    <source>
        <dbReference type="Proteomes" id="UP000320593"/>
    </source>
</evidence>
<evidence type="ECO:0000256" key="1">
    <source>
        <dbReference type="SAM" id="Coils"/>
    </source>
</evidence>
<sequence length="365" mass="42135">MSYTSNLGFSARFNSTRKAERALMRSCPIKHPNIAKHAKLGSLPQVKLNAAAAPDFNPKGLSLQDYRKELENEIRGLNTKKKTATDSLARAKRSISFHQNKANYHQDGADLQQSTVQTFKNENLAHYHISKQQSCLDQHLLEKRKAEIEIEKALETVNTVEKELSEIDDKIISCKRKRILTLPADQFEKERNLHDNVARQKELQHKKNIHNVHSSKYEDKLHDVTKDRLYEQKRLFTSNKRMIPLNNDFVKIANEFTNDPNTGQNFVNEVKEIANTARRQFKNSNTAKNYANNLCNTFFGRDSRKGQFARRAIPVALDILKEKDKNIKIESNINKLEEQYFSLAVDLGKAEESLEKTRLNAETWQ</sequence>
<accession>A0A562TAU6</accession>
<reference evidence="2 3" key="1">
    <citation type="submission" date="2019-07" db="EMBL/GenBank/DDBJ databases">
        <title>Genomic Encyclopedia of Archaeal and Bacterial Type Strains, Phase II (KMG-II): from individual species to whole genera.</title>
        <authorList>
            <person name="Goeker M."/>
        </authorList>
    </citation>
    <scope>NUCLEOTIDE SEQUENCE [LARGE SCALE GENOMIC DNA]</scope>
    <source>
        <strain evidence="2 3">ATCC BAA-252</strain>
    </source>
</reference>
<organism evidence="2 3">
    <name type="scientific">Roseibium hamelinense</name>
    <dbReference type="NCBI Taxonomy" id="150831"/>
    <lineage>
        <taxon>Bacteria</taxon>
        <taxon>Pseudomonadati</taxon>
        <taxon>Pseudomonadota</taxon>
        <taxon>Alphaproteobacteria</taxon>
        <taxon>Hyphomicrobiales</taxon>
        <taxon>Stappiaceae</taxon>
        <taxon>Roseibium</taxon>
    </lineage>
</organism>
<comment type="caution">
    <text evidence="2">The sequence shown here is derived from an EMBL/GenBank/DDBJ whole genome shotgun (WGS) entry which is preliminary data.</text>
</comment>
<protein>
    <submittedName>
        <fullName evidence="2">Uncharacterized protein</fullName>
    </submittedName>
</protein>
<dbReference type="EMBL" id="VLLF01000002">
    <property type="protein sequence ID" value="TWI90348.1"/>
    <property type="molecule type" value="Genomic_DNA"/>
</dbReference>
<dbReference type="RefSeq" id="WP_145341448.1">
    <property type="nucleotide sequence ID" value="NZ_SMLY01000085.1"/>
</dbReference>